<proteinExistence type="predicted"/>
<dbReference type="AlphaFoldDB" id="A0A261EPT2"/>
<keyword evidence="2" id="KW-0472">Membrane</keyword>
<evidence type="ECO:0000256" key="1">
    <source>
        <dbReference type="SAM" id="MobiDB-lite"/>
    </source>
</evidence>
<sequence>MRKTLTKLIHLINQWQTLMWAGGTILAIGTPLVGWVGGILTTIRRRNTLSEDDPEQATETTLPSPTQWFTTLPDGWRHMFRLIMLIGGLALLIAGIMLIMRNLHAEPVEADSQPSATPHDQSPATPTGMDPDNTDRDDTKEDDYGAEL</sequence>
<feature type="compositionally biased region" description="Basic and acidic residues" evidence="1">
    <location>
        <begin position="133"/>
        <end position="148"/>
    </location>
</feature>
<dbReference type="EMBL" id="MWWQ01000019">
    <property type="protein sequence ID" value="OZG48857.1"/>
    <property type="molecule type" value="Genomic_DNA"/>
</dbReference>
<keyword evidence="4" id="KW-1185">Reference proteome</keyword>
<dbReference type="Proteomes" id="UP000216454">
    <property type="component" value="Unassembled WGS sequence"/>
</dbReference>
<evidence type="ECO:0000313" key="3">
    <source>
        <dbReference type="EMBL" id="OZG48857.1"/>
    </source>
</evidence>
<evidence type="ECO:0000256" key="2">
    <source>
        <dbReference type="SAM" id="Phobius"/>
    </source>
</evidence>
<feature type="transmembrane region" description="Helical" evidence="2">
    <location>
        <begin position="79"/>
        <end position="99"/>
    </location>
</feature>
<feature type="transmembrane region" description="Helical" evidence="2">
    <location>
        <begin position="20"/>
        <end position="43"/>
    </location>
</feature>
<keyword evidence="2" id="KW-0812">Transmembrane</keyword>
<keyword evidence="2" id="KW-1133">Transmembrane helix</keyword>
<feature type="region of interest" description="Disordered" evidence="1">
    <location>
        <begin position="108"/>
        <end position="148"/>
    </location>
</feature>
<name>A0A261EPT2_9BIFI</name>
<organism evidence="3 4">
    <name type="scientific">Pseudoscardovia suis</name>
    <dbReference type="NCBI Taxonomy" id="987063"/>
    <lineage>
        <taxon>Bacteria</taxon>
        <taxon>Bacillati</taxon>
        <taxon>Actinomycetota</taxon>
        <taxon>Actinomycetes</taxon>
        <taxon>Bifidobacteriales</taxon>
        <taxon>Bifidobacteriaceae</taxon>
        <taxon>Pseudoscardovia</taxon>
    </lineage>
</organism>
<evidence type="ECO:0000313" key="4">
    <source>
        <dbReference type="Proteomes" id="UP000216454"/>
    </source>
</evidence>
<feature type="compositionally biased region" description="Polar residues" evidence="1">
    <location>
        <begin position="112"/>
        <end position="125"/>
    </location>
</feature>
<dbReference type="RefSeq" id="WP_094691986.1">
    <property type="nucleotide sequence ID" value="NZ_MWWQ01000019.1"/>
</dbReference>
<comment type="caution">
    <text evidence="3">The sequence shown here is derived from an EMBL/GenBank/DDBJ whole genome shotgun (WGS) entry which is preliminary data.</text>
</comment>
<protein>
    <submittedName>
        <fullName evidence="3">Uncharacterized protein</fullName>
    </submittedName>
</protein>
<accession>A0A261EPT2</accession>
<gene>
    <name evidence="3" type="ORF">PSSU_1681</name>
</gene>
<reference evidence="3 4" key="1">
    <citation type="journal article" date="2017" name="BMC Genomics">
        <title>Comparative genomic and phylogenomic analyses of the Bifidobacteriaceae family.</title>
        <authorList>
            <person name="Lugli G.A."/>
            <person name="Milani C."/>
            <person name="Turroni F."/>
            <person name="Duranti S."/>
            <person name="Mancabelli L."/>
            <person name="Mangifesta M."/>
            <person name="Ferrario C."/>
            <person name="Modesto M."/>
            <person name="Mattarelli P."/>
            <person name="Jiri K."/>
            <person name="van Sinderen D."/>
            <person name="Ventura M."/>
        </authorList>
    </citation>
    <scope>NUCLEOTIDE SEQUENCE [LARGE SCALE GENOMIC DNA]</scope>
    <source>
        <strain evidence="3 4">DSM 24744</strain>
    </source>
</reference>